<evidence type="ECO:0000313" key="5">
    <source>
        <dbReference type="Proteomes" id="UP000199548"/>
    </source>
</evidence>
<keyword evidence="2" id="KW-0175">Coiled coil</keyword>
<feature type="coiled-coil region" evidence="2">
    <location>
        <begin position="114"/>
        <end position="141"/>
    </location>
</feature>
<dbReference type="Proteomes" id="UP000199548">
    <property type="component" value="Unassembled WGS sequence"/>
</dbReference>
<gene>
    <name evidence="4" type="ORF">SAMN05192543_101195</name>
</gene>
<evidence type="ECO:0000256" key="1">
    <source>
        <dbReference type="ARBA" id="ARBA00005541"/>
    </source>
</evidence>
<dbReference type="RefSeq" id="WP_091006458.1">
    <property type="nucleotide sequence ID" value="NZ_CP041743.1"/>
</dbReference>
<dbReference type="OrthoDB" id="9032297at2"/>
<feature type="coiled-coil region" evidence="2">
    <location>
        <begin position="203"/>
        <end position="247"/>
    </location>
</feature>
<dbReference type="EMBL" id="FOQU01000001">
    <property type="protein sequence ID" value="SFH83622.1"/>
    <property type="molecule type" value="Genomic_DNA"/>
</dbReference>
<evidence type="ECO:0000256" key="2">
    <source>
        <dbReference type="SAM" id="Coils"/>
    </source>
</evidence>
<dbReference type="PANTHER" id="PTHR38432:SF1">
    <property type="entry name" value="TELA-LIKE PROTEIN SAOUHSC_01408"/>
    <property type="match status" value="1"/>
</dbReference>
<name>A0A1I3DA44_9BURK</name>
<dbReference type="PANTHER" id="PTHR38432">
    <property type="entry name" value="TELA-LIKE PROTEIN SAOUHSC_01408"/>
    <property type="match status" value="1"/>
</dbReference>
<keyword evidence="5" id="KW-1185">Reference proteome</keyword>
<evidence type="ECO:0000313" key="4">
    <source>
        <dbReference type="EMBL" id="SFH83622.1"/>
    </source>
</evidence>
<dbReference type="InterPro" id="IPR008863">
    <property type="entry name" value="Toxic_anion-R_TelA"/>
</dbReference>
<organism evidence="4 5">
    <name type="scientific">Paraburkholderia megapolitana</name>
    <dbReference type="NCBI Taxonomy" id="420953"/>
    <lineage>
        <taxon>Bacteria</taxon>
        <taxon>Pseudomonadati</taxon>
        <taxon>Pseudomonadota</taxon>
        <taxon>Betaproteobacteria</taxon>
        <taxon>Burkholderiales</taxon>
        <taxon>Burkholderiaceae</taxon>
        <taxon>Paraburkholderia</taxon>
    </lineage>
</organism>
<accession>A0A1I3DA44</accession>
<feature type="region of interest" description="Disordered" evidence="3">
    <location>
        <begin position="1"/>
        <end position="21"/>
    </location>
</feature>
<dbReference type="Pfam" id="PF05816">
    <property type="entry name" value="TelA"/>
    <property type="match status" value="1"/>
</dbReference>
<dbReference type="AlphaFoldDB" id="A0A1I3DA44"/>
<comment type="similarity">
    <text evidence="1">Belongs to the TelA family.</text>
</comment>
<protein>
    <submittedName>
        <fullName evidence="4">Uncharacterized conserved protein YaaN involved in tellurite resistance</fullName>
    </submittedName>
</protein>
<evidence type="ECO:0000256" key="3">
    <source>
        <dbReference type="SAM" id="MobiDB-lite"/>
    </source>
</evidence>
<dbReference type="STRING" id="420953.SAMN05192543_101195"/>
<sequence length="358" mass="39199">MTVTVTPLFDAESPEPDKRTENLSASLDAVVAASSPAVVPASLPSEDDITNLGASSRNTYATITSSLLSQHKSADAGEMGAKLTELISTAKGLDPEQAKHGLMDRAVGFFKGQREQLLAHMQSVQARMNTLTEQMDRMAAEQRDRIHTLNDLQQANLHQHEQLQAAVQQGQTWLQAIATALAAPLDTTDPFAAQQRTAIQHTNQRLEVAVNDLQNGMTLAKQQALEIQQTQDNARAILDEFERAKTTVIPALTSLLTQQLIQIEQKHALATDDMLRSTLDAAMRQSAQTLGENTVQVATLQQKSLISTTTLEDCQKILEASADKVKQLEEAGRQQRIADGQKRTEIEQRLLAQVSNPR</sequence>
<reference evidence="4 5" key="1">
    <citation type="submission" date="2016-10" db="EMBL/GenBank/DDBJ databases">
        <authorList>
            <person name="de Groot N.N."/>
        </authorList>
    </citation>
    <scope>NUCLEOTIDE SEQUENCE [LARGE SCALE GENOMIC DNA]</scope>
    <source>
        <strain evidence="4 5">LMG 23650</strain>
    </source>
</reference>
<proteinExistence type="inferred from homology"/>